<proteinExistence type="predicted"/>
<reference evidence="1" key="1">
    <citation type="submission" date="2019-08" db="EMBL/GenBank/DDBJ databases">
        <authorList>
            <person name="Kucharzyk K."/>
            <person name="Murdoch R.W."/>
            <person name="Higgins S."/>
            <person name="Loffler F."/>
        </authorList>
    </citation>
    <scope>NUCLEOTIDE SEQUENCE</scope>
</reference>
<dbReference type="AlphaFoldDB" id="A0A645EA47"/>
<evidence type="ECO:0000313" key="1">
    <source>
        <dbReference type="EMBL" id="MPM98817.1"/>
    </source>
</evidence>
<accession>A0A645EA47</accession>
<comment type="caution">
    <text evidence="1">The sequence shown here is derived from an EMBL/GenBank/DDBJ whole genome shotgun (WGS) entry which is preliminary data.</text>
</comment>
<protein>
    <submittedName>
        <fullName evidence="1">Uncharacterized protein</fullName>
    </submittedName>
</protein>
<organism evidence="1">
    <name type="scientific">bioreactor metagenome</name>
    <dbReference type="NCBI Taxonomy" id="1076179"/>
    <lineage>
        <taxon>unclassified sequences</taxon>
        <taxon>metagenomes</taxon>
        <taxon>ecological metagenomes</taxon>
    </lineage>
</organism>
<name>A0A645EA47_9ZZZZ</name>
<sequence>MDQIVCAVYGIDYPGSSITILNQTLLLTKEVVRWKRLMNQITNQALAGGVQMGDNITFSFCLERNIRHISGQDHFTGLSGRTASDFQTVGEKGPCHTTLPLPLVRVLKTSRLIMVANVKIEASAAAVPYPSFIISV</sequence>
<gene>
    <name evidence="1" type="ORF">SDC9_146007</name>
</gene>
<dbReference type="EMBL" id="VSSQ01044950">
    <property type="protein sequence ID" value="MPM98817.1"/>
    <property type="molecule type" value="Genomic_DNA"/>
</dbReference>